<dbReference type="Proteomes" id="UP000001239">
    <property type="component" value="Segment"/>
</dbReference>
<reference evidence="1 2" key="4">
    <citation type="journal article" date="2005" name="J. Mol. Biol.">
        <title>Genome comparison of Pseudomonas aeruginosa large phages.</title>
        <authorList>
            <person name="Hertveldt K."/>
            <person name="Lavigne R."/>
            <person name="Pleteneva E."/>
            <person name="Sernova N."/>
            <person name="Kurochkina L."/>
            <person name="Korchevskii R."/>
            <person name="Robben J."/>
            <person name="Mesyanzhinov V."/>
            <person name="Krylov V.N."/>
            <person name="Volckaert G."/>
        </authorList>
    </citation>
    <scope>NUCLEOTIDE SEQUENCE</scope>
</reference>
<reference evidence="1 2" key="3">
    <citation type="journal article" date="2004" name="Bioinformatics">
        <title>PHIRE, a deterministic approach to reveal regulatory elements in bacteriophage genomes.</title>
        <authorList>
            <person name="Lavigne R."/>
            <person name="Sun W.D."/>
            <person name="Volckaert G."/>
        </authorList>
    </citation>
    <scope>NUCLEOTIDE SEQUENCE [LARGE SCALE GENOMIC DNA]</scope>
</reference>
<dbReference type="GeneID" id="5176807"/>
<reference evidence="1 2" key="2">
    <citation type="journal article" date="2003" name="Res. Microbiol.">
        <title>Myoviridae bacteriophages of Pseudomonas aeruginosa: a long and complex evolutionary pathway.</title>
        <authorList>
            <person name="Krylov V.N."/>
            <person name="Pleteneva E.A."/>
            <person name="Bourkalsteva M.V."/>
            <person name="Shaburova O.V."/>
            <person name="Volckaert G."/>
            <person name="Sykilinda N.N."/>
            <person name="Kurochkina L.P."/>
            <person name="Mesyanzhinov V.V."/>
        </authorList>
    </citation>
    <scope>NUCLEOTIDE SEQUENCE [LARGE SCALE GENOMIC DNA]</scope>
</reference>
<evidence type="ECO:0000313" key="1">
    <source>
        <dbReference type="EMBL" id="CAG27233.1"/>
    </source>
</evidence>
<sequence length="156" mass="17692">MKWIVLITTLLVSLVVKANEDSFVCHQYGFTQDPERFHSLSMSPQVNTFDLTADRVIYQGRLFIGVEPRDYDFDDTVVTYLNAERNEILYFYLVGEQPEIGISRLVEDSDTFFSDKALFTHCSFIPKGGSDVDDASQHSSRVKTGGISGLIPVRHF</sequence>
<keyword evidence="2" id="KW-1185">Reference proteome</keyword>
<proteinExistence type="predicted"/>
<dbReference type="KEGG" id="vg:5176807"/>
<reference evidence="1 2" key="1">
    <citation type="journal article" date="2002" name="Genetika">
        <title>Phenogenetic characterization of a group of giant Phi KZ-like bacteriophages of Pseudomonas aeruginosa].</title>
        <authorList>
            <person name="Burkal'tseva M.V."/>
            <person name="Krylov V.N."/>
            <person name="Pleteneva E.A."/>
            <person name="Shaburova O.V."/>
            <person name="Krylov S.V."/>
            <person name="Volckaert G."/>
            <person name="Sykilinda N.N."/>
            <person name="Kurochkina L.P."/>
            <person name="Mesyanzhinov V.V."/>
        </authorList>
    </citation>
    <scope>NUCLEOTIDE SEQUENCE [LARGE SCALE GENOMIC DNA]</scope>
</reference>
<name>Q2Z0U2_9CAUD</name>
<dbReference type="RefSeq" id="YP_418172.1">
    <property type="nucleotide sequence ID" value="NC_007623.1"/>
</dbReference>
<accession>Q2Z0U2</accession>
<organism evidence="1 2">
    <name type="scientific">Pseudomonas phage EL</name>
    <dbReference type="NCBI Taxonomy" id="273133"/>
    <lineage>
        <taxon>Viruses</taxon>
        <taxon>Duplodnaviria</taxon>
        <taxon>Heunggongvirae</taxon>
        <taxon>Uroviricota</taxon>
        <taxon>Caudoviricetes</taxon>
        <taxon>Chimalliviridae</taxon>
        <taxon>Elvirus</taxon>
        <taxon>Elvirus EL</taxon>
    </lineage>
</organism>
<evidence type="ECO:0000313" key="2">
    <source>
        <dbReference type="Proteomes" id="UP000001239"/>
    </source>
</evidence>
<dbReference type="EMBL" id="AJ697969">
    <property type="protein sequence ID" value="CAG27233.1"/>
    <property type="molecule type" value="Genomic_DNA"/>
</dbReference>
<protein>
    <submittedName>
        <fullName evidence="1">Uncharacterized protein</fullName>
    </submittedName>
</protein>